<evidence type="ECO:0000313" key="5">
    <source>
        <dbReference type="Proteomes" id="UP000009170"/>
    </source>
</evidence>
<protein>
    <submittedName>
        <fullName evidence="4">Myosin heavy chain-fluke</fullName>
    </submittedName>
    <submittedName>
        <fullName evidence="3">Unnamed product</fullName>
    </submittedName>
</protein>
<dbReference type="RefSeq" id="XP_003080585.1">
    <property type="nucleotide sequence ID" value="XM_003080537.1"/>
</dbReference>
<dbReference type="Proteomes" id="UP000195557">
    <property type="component" value="Unassembled WGS sequence"/>
</dbReference>
<evidence type="ECO:0000256" key="2">
    <source>
        <dbReference type="SAM" id="MobiDB-lite"/>
    </source>
</evidence>
<keyword evidence="1" id="KW-0175">Coiled coil</keyword>
<reference evidence="4" key="3">
    <citation type="submission" date="2017-04" db="EMBL/GenBank/DDBJ databases">
        <title>Population genomics of picophytoplankton unveils novel chromosome hypervariability.</title>
        <authorList>
            <consortium name="DOE Joint Genome Institute"/>
            <person name="Blanc-Mathieu R."/>
            <person name="Krasovec M."/>
            <person name="Hebrard M."/>
            <person name="Yau S."/>
            <person name="Desgranges E."/>
            <person name="Martin J."/>
            <person name="Schackwitz W."/>
            <person name="Kuo A."/>
            <person name="Salin G."/>
            <person name="Donnadieu C."/>
            <person name="Desdevises Y."/>
            <person name="Sanchez-Ferandin S."/>
            <person name="Moreau H."/>
            <person name="Rivals E."/>
            <person name="Grigoriev I.V."/>
            <person name="Grimsley N."/>
            <person name="Eyre-Walker A."/>
            <person name="Piganeau G."/>
        </authorList>
    </citation>
    <scope>NUCLEOTIDE SEQUENCE [LARGE SCALE GENOMIC DNA]</scope>
    <source>
        <strain evidence="4">RCC 1115</strain>
    </source>
</reference>
<accession>A0A454Y5F7</accession>
<feature type="compositionally biased region" description="Low complexity" evidence="2">
    <location>
        <begin position="311"/>
        <end position="321"/>
    </location>
</feature>
<dbReference type="Proteomes" id="UP000009170">
    <property type="component" value="Unassembled WGS sequence"/>
</dbReference>
<keyword evidence="5" id="KW-1185">Reference proteome</keyword>
<dbReference type="AlphaFoldDB" id="Q014C6"/>
<dbReference type="EMBL" id="KZ155780">
    <property type="protein sequence ID" value="OUS46771.1"/>
    <property type="molecule type" value="Genomic_DNA"/>
</dbReference>
<evidence type="ECO:0000313" key="3">
    <source>
        <dbReference type="EMBL" id="CAL54753.1"/>
    </source>
</evidence>
<feature type="coiled-coil region" evidence="1">
    <location>
        <begin position="206"/>
        <end position="240"/>
    </location>
</feature>
<feature type="coiled-coil region" evidence="1">
    <location>
        <begin position="148"/>
        <end position="182"/>
    </location>
</feature>
<dbReference type="KEGG" id="ota:OT_ostta08g00120"/>
<feature type="region of interest" description="Disordered" evidence="2">
    <location>
        <begin position="302"/>
        <end position="382"/>
    </location>
</feature>
<dbReference type="OMA" id="KDAVHAN"/>
<reference evidence="3 5" key="1">
    <citation type="journal article" date="2006" name="Proc. Natl. Acad. Sci. U.S.A.">
        <title>Genome analysis of the smallest free-living eukaryote Ostreococcus tauri unveils many unique features.</title>
        <authorList>
            <person name="Derelle E."/>
            <person name="Ferraz C."/>
            <person name="Rombauts S."/>
            <person name="Rouze P."/>
            <person name="Worden A.Z."/>
            <person name="Robbens S."/>
            <person name="Partensky F."/>
            <person name="Degroeve S."/>
            <person name="Echeynie S."/>
            <person name="Cooke R."/>
            <person name="Saeys Y."/>
            <person name="Wuyts J."/>
            <person name="Jabbari K."/>
            <person name="Bowler C."/>
            <person name="Panaud O."/>
            <person name="Piegu B."/>
            <person name="Ball S.G."/>
            <person name="Ral J.-P."/>
            <person name="Bouget F.-Y."/>
            <person name="Piganeau G."/>
            <person name="De Baets B."/>
            <person name="Picard A."/>
            <person name="Delseny M."/>
            <person name="Demaille J."/>
            <person name="Van de Peer Y."/>
            <person name="Moreau H."/>
        </authorList>
    </citation>
    <scope>NUCLEOTIDE SEQUENCE [LARGE SCALE GENOMIC DNA]</scope>
    <source>
        <strain evidence="3 5">OTTH0595</strain>
    </source>
</reference>
<reference evidence="3" key="2">
    <citation type="journal article" date="2014" name="BMC Genomics">
        <title>An improved genome of the model marine alga Ostreococcus tauri unfolds by assessing Illumina de novo assemblies.</title>
        <authorList>
            <person name="Blanc-Mathieu R."/>
            <person name="Verhelst B."/>
            <person name="Derelle E."/>
            <person name="Rombauts S."/>
            <person name="Bouget F.Y."/>
            <person name="Carre I."/>
            <person name="Chateau A."/>
            <person name="Eyre-Walker A."/>
            <person name="Grimsley N."/>
            <person name="Moreau H."/>
            <person name="Piegu B."/>
            <person name="Rivals E."/>
            <person name="Schackwitz W."/>
            <person name="Van de Peer Y."/>
            <person name="Piganeau G."/>
        </authorList>
    </citation>
    <scope>NUCLEOTIDE SEQUENCE</scope>
    <source>
        <strain evidence="3">RCC4221</strain>
    </source>
</reference>
<feature type="compositionally biased region" description="Basic and acidic residues" evidence="2">
    <location>
        <begin position="1"/>
        <end position="16"/>
    </location>
</feature>
<feature type="region of interest" description="Disordered" evidence="2">
    <location>
        <begin position="1"/>
        <end position="25"/>
    </location>
</feature>
<accession>A0A1Y5IBB4</accession>
<sequence length="382" mass="42439">MTLDATVRERTHRSAHEDDDDDDEYERAALERVRECMEACGASVDDSNRHLGGAILSEPARTLDEHDAREENGEIEELALATIMRDDGAHDEVRVVESKVYVDDEENGEANGHGDSPALAQALEDERTKRQSLEGELDAKDAVHANALEALAQKMRDAEAGRAEAEAEVSHLRSELARMETVIRQEEGVIRLRLEAEHEVRVGRLATELDRVRGELEARSRDLEETFERNEKTFEELERVREHLLGRLKTETQGILGTVDRVFDVFGSISKSLHRIDAETPRVSQIVPSKRDRTLVIDVAKHASRGHALATSDPSTPTNSRSSRRSGNVNAFIPPGRRDTSSGATASQQQSASRRFQLSAHPDRRAKPVTSNKGLVGYANAH</sequence>
<evidence type="ECO:0000256" key="1">
    <source>
        <dbReference type="SAM" id="Coils"/>
    </source>
</evidence>
<feature type="compositionally biased region" description="Low complexity" evidence="2">
    <location>
        <begin position="341"/>
        <end position="360"/>
    </location>
</feature>
<name>Q014C6_OSTTA</name>
<organism evidence="3 5">
    <name type="scientific">Ostreococcus tauri</name>
    <name type="common">Marine green alga</name>
    <dbReference type="NCBI Taxonomy" id="70448"/>
    <lineage>
        <taxon>Eukaryota</taxon>
        <taxon>Viridiplantae</taxon>
        <taxon>Chlorophyta</taxon>
        <taxon>Mamiellophyceae</taxon>
        <taxon>Mamiellales</taxon>
        <taxon>Bathycoccaceae</taxon>
        <taxon>Ostreococcus</taxon>
    </lineage>
</organism>
<dbReference type="OrthoDB" id="568363at2759"/>
<evidence type="ECO:0000313" key="4">
    <source>
        <dbReference type="EMBL" id="OUS46771.1"/>
    </source>
</evidence>
<dbReference type="EMBL" id="CAID01000008">
    <property type="protein sequence ID" value="CAL54753.1"/>
    <property type="molecule type" value="Genomic_DNA"/>
</dbReference>
<proteinExistence type="predicted"/>
<accession>Q014C6</accession>
<gene>
    <name evidence="4" type="ORF">BE221DRAFT_73301</name>
    <name evidence="3" type="ORF">OT_ostta08g00120</name>
</gene>
<dbReference type="GeneID" id="9831565"/>
<dbReference type="InParanoid" id="Q014C6"/>